<dbReference type="Proteomes" id="UP000186955">
    <property type="component" value="Unassembled WGS sequence"/>
</dbReference>
<protein>
    <recommendedName>
        <fullName evidence="4">Extracellular membrane protein CFEM domain-containing protein</fullName>
    </recommendedName>
</protein>
<evidence type="ECO:0000313" key="2">
    <source>
        <dbReference type="EMBL" id="OKP13893.1"/>
    </source>
</evidence>
<dbReference type="EMBL" id="MNBE01000123">
    <property type="protein sequence ID" value="OKP13893.1"/>
    <property type="molecule type" value="Genomic_DNA"/>
</dbReference>
<name>A0A1Q5UN53_9EURO</name>
<evidence type="ECO:0000313" key="3">
    <source>
        <dbReference type="Proteomes" id="UP000186955"/>
    </source>
</evidence>
<sequence>MRSFIASLILAGAAVTRAQGTIDSCLVSNLIHLRKSFSNPSQTALASVDTSSFSDCTDLSDTDCLCANKDALPAVPDACKTAGIDLTSLISAACANTSKGSAAAPARHASKPMELANDKRAYRPSSDDMDMSAPRVVYVTETRTECSCKSTPALNPMHISQIPVDVPMSSSMGAMMAASTPASSNGAMMAASSSVIFGSQMSAATPTPSGASANRFHTFQGAAPKTSAVQGGIAALGVAAVMGLMIAL</sequence>
<accession>A0A1Q5UN53</accession>
<dbReference type="AlphaFoldDB" id="A0A1Q5UN53"/>
<reference evidence="2 3" key="1">
    <citation type="submission" date="2016-10" db="EMBL/GenBank/DDBJ databases">
        <title>Genome sequence of the ascomycete fungus Penicillium subrubescens.</title>
        <authorList>
            <person name="De Vries R.P."/>
            <person name="Peng M."/>
            <person name="Dilokpimol A."/>
            <person name="Hilden K."/>
            <person name="Makela M.R."/>
            <person name="Grigoriev I."/>
            <person name="Riley R."/>
            <person name="Granchi Z."/>
        </authorList>
    </citation>
    <scope>NUCLEOTIDE SEQUENCE [LARGE SCALE GENOMIC DNA]</scope>
    <source>
        <strain evidence="2 3">CBS 132785</strain>
    </source>
</reference>
<keyword evidence="3" id="KW-1185">Reference proteome</keyword>
<organism evidence="2 3">
    <name type="scientific">Penicillium subrubescens</name>
    <dbReference type="NCBI Taxonomy" id="1316194"/>
    <lineage>
        <taxon>Eukaryota</taxon>
        <taxon>Fungi</taxon>
        <taxon>Dikarya</taxon>
        <taxon>Ascomycota</taxon>
        <taxon>Pezizomycotina</taxon>
        <taxon>Eurotiomycetes</taxon>
        <taxon>Eurotiomycetidae</taxon>
        <taxon>Eurotiales</taxon>
        <taxon>Aspergillaceae</taxon>
        <taxon>Penicillium</taxon>
    </lineage>
</organism>
<evidence type="ECO:0000256" key="1">
    <source>
        <dbReference type="SAM" id="SignalP"/>
    </source>
</evidence>
<feature type="signal peptide" evidence="1">
    <location>
        <begin position="1"/>
        <end position="18"/>
    </location>
</feature>
<comment type="caution">
    <text evidence="2">The sequence shown here is derived from an EMBL/GenBank/DDBJ whole genome shotgun (WGS) entry which is preliminary data.</text>
</comment>
<keyword evidence="1" id="KW-0732">Signal</keyword>
<gene>
    <name evidence="2" type="ORF">PENSUB_468</name>
</gene>
<feature type="chain" id="PRO_5012795851" description="Extracellular membrane protein CFEM domain-containing protein" evidence="1">
    <location>
        <begin position="19"/>
        <end position="248"/>
    </location>
</feature>
<proteinExistence type="predicted"/>
<evidence type="ECO:0008006" key="4">
    <source>
        <dbReference type="Google" id="ProtNLM"/>
    </source>
</evidence>